<dbReference type="AlphaFoldDB" id="A0A317SG25"/>
<comment type="caution">
    <text evidence="1">The sequence shown here is derived from an EMBL/GenBank/DDBJ whole genome shotgun (WGS) entry which is preliminary data.</text>
</comment>
<dbReference type="EMBL" id="PYWC01000081">
    <property type="protein sequence ID" value="PWW73355.1"/>
    <property type="molecule type" value="Genomic_DNA"/>
</dbReference>
<dbReference type="Proteomes" id="UP000246991">
    <property type="component" value="Unassembled WGS sequence"/>
</dbReference>
<sequence>MGCLKEHNTTISKFRGLGLDITTNPPKFSIVNIFYQKLRREIPMTYYWKPDIESLCIAQFGIGLEHLRRRREEEKQAMVARKKANPSPTRKLRDQAKSNLAETAWTIWNEEEYRYARERWAKDVTKEQLLSWLFLRQEDAEPEDADVTGTLHRYLRTIRGKGTFVAKDQGWYDTVARELLEGLKDRRFDEDGYSGLAFSWHLQRITDIYERLPFDDRPALYQCWYEHPGGELVTRHELPDLLSHMAEEHPVFYWYSDEWGGLLPTA</sequence>
<gene>
    <name evidence="1" type="ORF">C7212DRAFT_235600</name>
</gene>
<dbReference type="OrthoDB" id="5290812at2759"/>
<organism evidence="1 2">
    <name type="scientific">Tuber magnatum</name>
    <name type="common">white Piedmont truffle</name>
    <dbReference type="NCBI Taxonomy" id="42249"/>
    <lineage>
        <taxon>Eukaryota</taxon>
        <taxon>Fungi</taxon>
        <taxon>Dikarya</taxon>
        <taxon>Ascomycota</taxon>
        <taxon>Pezizomycotina</taxon>
        <taxon>Pezizomycetes</taxon>
        <taxon>Pezizales</taxon>
        <taxon>Tuberaceae</taxon>
        <taxon>Tuber</taxon>
    </lineage>
</organism>
<name>A0A317SG25_9PEZI</name>
<reference evidence="1 2" key="1">
    <citation type="submission" date="2018-03" db="EMBL/GenBank/DDBJ databases">
        <title>Genomes of Pezizomycetes fungi and the evolution of truffles.</title>
        <authorList>
            <person name="Murat C."/>
            <person name="Payen T."/>
            <person name="Noel B."/>
            <person name="Kuo A."/>
            <person name="Martin F.M."/>
        </authorList>
    </citation>
    <scope>NUCLEOTIDE SEQUENCE [LARGE SCALE GENOMIC DNA]</scope>
    <source>
        <strain evidence="1">091103-1</strain>
    </source>
</reference>
<proteinExistence type="predicted"/>
<evidence type="ECO:0000313" key="2">
    <source>
        <dbReference type="Proteomes" id="UP000246991"/>
    </source>
</evidence>
<protein>
    <submittedName>
        <fullName evidence="1">Uncharacterized protein</fullName>
    </submittedName>
</protein>
<keyword evidence="2" id="KW-1185">Reference proteome</keyword>
<accession>A0A317SG25</accession>
<evidence type="ECO:0000313" key="1">
    <source>
        <dbReference type="EMBL" id="PWW73355.1"/>
    </source>
</evidence>